<name>A0A0P1LWT9_9BACT</name>
<dbReference type="GO" id="GO:0044205">
    <property type="term" value="P:'de novo' UMP biosynthetic process"/>
    <property type="evidence" value="ECO:0007669"/>
    <property type="project" value="UniProtKB-UniPathway"/>
</dbReference>
<evidence type="ECO:0000256" key="7">
    <source>
        <dbReference type="NCBIfam" id="TIGR02127"/>
    </source>
</evidence>
<evidence type="ECO:0000256" key="1">
    <source>
        <dbReference type="ARBA" id="ARBA00004861"/>
    </source>
</evidence>
<dbReference type="InterPro" id="IPR011995">
    <property type="entry name" value="OMPdecase_type-2"/>
</dbReference>
<evidence type="ECO:0000259" key="8">
    <source>
        <dbReference type="SMART" id="SM00934"/>
    </source>
</evidence>
<comment type="pathway">
    <text evidence="1">Pyrimidine metabolism; UMP biosynthesis via de novo pathway; UMP from orotate: step 2/2.</text>
</comment>
<dbReference type="SUPFAM" id="SSF51366">
    <property type="entry name" value="Ribulose-phoshate binding barrel"/>
    <property type="match status" value="1"/>
</dbReference>
<gene>
    <name evidence="10" type="ORF">JGI4_02228</name>
    <name evidence="9" type="ORF">JGI8_00104</name>
</gene>
<dbReference type="InterPro" id="IPR011060">
    <property type="entry name" value="RibuloseP-bd_barrel"/>
</dbReference>
<feature type="domain" description="Orotidine 5'-phosphate decarboxylase" evidence="8">
    <location>
        <begin position="17"/>
        <end position="249"/>
    </location>
</feature>
<evidence type="ECO:0000256" key="5">
    <source>
        <dbReference type="ARBA" id="ARBA00023239"/>
    </source>
</evidence>
<evidence type="ECO:0000313" key="11">
    <source>
        <dbReference type="Proteomes" id="UP000182011"/>
    </source>
</evidence>
<dbReference type="PANTHER" id="PTHR43375:SF1">
    <property type="entry name" value="OROTIDINE 5'-PHOSPHATE DECARBOXYLASE"/>
    <property type="match status" value="1"/>
</dbReference>
<evidence type="ECO:0000256" key="4">
    <source>
        <dbReference type="ARBA" id="ARBA00022975"/>
    </source>
</evidence>
<sequence length="267" mass="29631">MSFIQKLKKSIAQNNSLLCLGLDPDLKKLPAGLSKSVDSILEFNRKIIEATNELVCAYKLNSAFYEALGTRGFEILKATIESIPKDIPIILDSKRGDINSSNEMYAKSAFIELGADAITVNPYLGVEPLKPFMEFEDKFIFVLVLSSNPGAFDFQYVKCEDKFLFQVVAEKFINLDNVGFVVGATRGEDIKLVREISNEKLFLIPGIGAQKGDLEVALKYGINKDKIALINVGRAIIYASSSLDFAQKAREKASEFKEKINKILAEL</sequence>
<accession>A0A0P1MP66</accession>
<dbReference type="Proteomes" id="UP000182200">
    <property type="component" value="Unassembled WGS sequence"/>
</dbReference>
<dbReference type="Gene3D" id="3.20.20.70">
    <property type="entry name" value="Aldolase class I"/>
    <property type="match status" value="1"/>
</dbReference>
<dbReference type="EMBL" id="FAOP01000012">
    <property type="protein sequence ID" value="CUU08954.1"/>
    <property type="molecule type" value="Genomic_DNA"/>
</dbReference>
<dbReference type="AlphaFoldDB" id="A0A0P1LWT9"/>
<accession>A0A0P1MBN7</accession>
<accession>A0A0P1M963</accession>
<dbReference type="GO" id="GO:0004590">
    <property type="term" value="F:orotidine-5'-phosphate decarboxylase activity"/>
    <property type="evidence" value="ECO:0007669"/>
    <property type="project" value="UniProtKB-UniRule"/>
</dbReference>
<evidence type="ECO:0000313" key="9">
    <source>
        <dbReference type="EMBL" id="CUS77262.1"/>
    </source>
</evidence>
<accession>A0A0P1LWT9</accession>
<keyword evidence="5" id="KW-0456">Lyase</keyword>
<dbReference type="PANTHER" id="PTHR43375">
    <property type="entry name" value="OROTIDINE 5'-PHOSPHATE DECARBOXYLASE"/>
    <property type="match status" value="1"/>
</dbReference>
<dbReference type="InterPro" id="IPR013785">
    <property type="entry name" value="Aldolase_TIM"/>
</dbReference>
<comment type="catalytic activity">
    <reaction evidence="6">
        <text>orotidine 5'-phosphate + H(+) = UMP + CO2</text>
        <dbReference type="Rhea" id="RHEA:11596"/>
        <dbReference type="ChEBI" id="CHEBI:15378"/>
        <dbReference type="ChEBI" id="CHEBI:16526"/>
        <dbReference type="ChEBI" id="CHEBI:57538"/>
        <dbReference type="ChEBI" id="CHEBI:57865"/>
        <dbReference type="EC" id="4.1.1.23"/>
    </reaction>
</comment>
<protein>
    <recommendedName>
        <fullName evidence="7">Orotidine-5'-phosphate decarboxylase</fullName>
        <ecNumber evidence="7">4.1.1.23</ecNumber>
    </recommendedName>
</protein>
<dbReference type="EC" id="4.1.1.23" evidence="7"/>
<dbReference type="Pfam" id="PF00215">
    <property type="entry name" value="OMPdecase"/>
    <property type="match status" value="1"/>
</dbReference>
<accession>A0A0S4NCT4</accession>
<reference evidence="9 12" key="1">
    <citation type="submission" date="2015-11" db="EMBL/GenBank/DDBJ databases">
        <authorList>
            <person name="Varghese N."/>
        </authorList>
    </citation>
    <scope>NUCLEOTIDE SEQUENCE [LARGE SCALE GENOMIC DNA]</scope>
    <source>
        <strain evidence="9 12">JGI-8</strain>
    </source>
</reference>
<organism evidence="10 11">
    <name type="scientific">Candidatus Kryptonium thompsonii</name>
    <dbReference type="NCBI Taxonomy" id="1633631"/>
    <lineage>
        <taxon>Bacteria</taxon>
        <taxon>Pseudomonadati</taxon>
        <taxon>Candidatus Kryptoniota</taxon>
        <taxon>Candidatus Kryptonium</taxon>
    </lineage>
</organism>
<comment type="similarity">
    <text evidence="2">Belongs to the OMP decarboxylase family. Type 2 subfamily.</text>
</comment>
<reference evidence="10 11" key="2">
    <citation type="submission" date="2015-11" db="EMBL/GenBank/DDBJ databases">
        <authorList>
            <person name="Zhang Y."/>
            <person name="Guo Z."/>
        </authorList>
    </citation>
    <scope>NUCLEOTIDE SEQUENCE [LARGE SCALE GENOMIC DNA]</scope>
    <source>
        <strain evidence="10">JGI-4</strain>
    </source>
</reference>
<accession>A0A0N7MPI7</accession>
<accession>A0A0P1L9C4</accession>
<keyword evidence="4" id="KW-0665">Pyrimidine biosynthesis</keyword>
<keyword evidence="12" id="KW-1185">Reference proteome</keyword>
<dbReference type="STRING" id="1633631.GCA_001442925_02222"/>
<dbReference type="NCBIfam" id="TIGR02127">
    <property type="entry name" value="pyrF_sub2"/>
    <property type="match status" value="1"/>
</dbReference>
<evidence type="ECO:0000256" key="6">
    <source>
        <dbReference type="ARBA" id="ARBA00049157"/>
    </source>
</evidence>
<dbReference type="UniPathway" id="UPA00070">
    <property type="reaction ID" value="UER00120"/>
</dbReference>
<evidence type="ECO:0000256" key="2">
    <source>
        <dbReference type="ARBA" id="ARBA00008847"/>
    </source>
</evidence>
<evidence type="ECO:0000313" key="10">
    <source>
        <dbReference type="EMBL" id="CUU08954.1"/>
    </source>
</evidence>
<evidence type="ECO:0000256" key="3">
    <source>
        <dbReference type="ARBA" id="ARBA00022793"/>
    </source>
</evidence>
<proteinExistence type="inferred from homology"/>
<dbReference type="CDD" id="cd04725">
    <property type="entry name" value="OMP_decarboxylase_like"/>
    <property type="match status" value="1"/>
</dbReference>
<evidence type="ECO:0000313" key="12">
    <source>
        <dbReference type="Proteomes" id="UP000182200"/>
    </source>
</evidence>
<dbReference type="InterPro" id="IPR001754">
    <property type="entry name" value="OMPdeCOase_dom"/>
</dbReference>
<dbReference type="EMBL" id="CZVI01000001">
    <property type="protein sequence ID" value="CUS77262.1"/>
    <property type="molecule type" value="Genomic_DNA"/>
</dbReference>
<dbReference type="SMART" id="SM00934">
    <property type="entry name" value="OMPdecase"/>
    <property type="match status" value="1"/>
</dbReference>
<accession>A0A0P1LU15</accession>
<dbReference type="GO" id="GO:0006207">
    <property type="term" value="P:'de novo' pyrimidine nucleobase biosynthetic process"/>
    <property type="evidence" value="ECO:0007669"/>
    <property type="project" value="InterPro"/>
</dbReference>
<keyword evidence="3" id="KW-0210">Decarboxylase</keyword>
<dbReference type="Proteomes" id="UP000182011">
    <property type="component" value="Unassembled WGS sequence"/>
</dbReference>
<dbReference type="RefSeq" id="WP_075427334.1">
    <property type="nucleotide sequence ID" value="NZ_CZVI01000001.1"/>
</dbReference>